<dbReference type="SMART" id="SM00421">
    <property type="entry name" value="HTH_LUXR"/>
    <property type="match status" value="1"/>
</dbReference>
<dbReference type="Gene3D" id="1.10.10.10">
    <property type="entry name" value="Winged helix-like DNA-binding domain superfamily/Winged helix DNA-binding domain"/>
    <property type="match status" value="1"/>
</dbReference>
<dbReference type="Proteomes" id="UP000251923">
    <property type="component" value="Unassembled WGS sequence"/>
</dbReference>
<dbReference type="PRINTS" id="PR00038">
    <property type="entry name" value="HTHLUXR"/>
</dbReference>
<keyword evidence="5" id="KW-0804">Transcription</keyword>
<evidence type="ECO:0000256" key="1">
    <source>
        <dbReference type="ARBA" id="ARBA00022553"/>
    </source>
</evidence>
<keyword evidence="3" id="KW-0805">Transcription regulation</keyword>
<dbReference type="CDD" id="cd17535">
    <property type="entry name" value="REC_NarL-like"/>
    <property type="match status" value="1"/>
</dbReference>
<dbReference type="InterPro" id="IPR011006">
    <property type="entry name" value="CheY-like_superfamily"/>
</dbReference>
<proteinExistence type="predicted"/>
<reference evidence="6 7" key="1">
    <citation type="submission" date="2018-04" db="EMBL/GenBank/DDBJ databases">
        <title>Aerococcus urinae genomes.</title>
        <authorList>
            <person name="Hilt E."/>
            <person name="Gilbert N.M."/>
            <person name="Thomas-White K."/>
            <person name="Putonti C."/>
            <person name="Lewis A.L."/>
            <person name="Visck K.L."/>
            <person name="Wolfe A.J."/>
        </authorList>
    </citation>
    <scope>NUCLEOTIDE SEQUENCE [LARGE SCALE GENOMIC DNA]</scope>
    <source>
        <strain evidence="6 7">UMB7480</strain>
    </source>
</reference>
<dbReference type="SMART" id="SM00448">
    <property type="entry name" value="REC"/>
    <property type="match status" value="1"/>
</dbReference>
<keyword evidence="2" id="KW-0902">Two-component regulatory system</keyword>
<dbReference type="InterPro" id="IPR001789">
    <property type="entry name" value="Sig_transdc_resp-reg_receiver"/>
</dbReference>
<evidence type="ECO:0000256" key="4">
    <source>
        <dbReference type="ARBA" id="ARBA00023125"/>
    </source>
</evidence>
<comment type="caution">
    <text evidence="6">The sequence shown here is derived from an EMBL/GenBank/DDBJ whole genome shotgun (WGS) entry which is preliminary data.</text>
</comment>
<dbReference type="InterPro" id="IPR058245">
    <property type="entry name" value="NreC/VraR/RcsB-like_REC"/>
</dbReference>
<dbReference type="InterPro" id="IPR000792">
    <property type="entry name" value="Tscrpt_reg_LuxR_C"/>
</dbReference>
<dbReference type="GO" id="GO:0000160">
    <property type="term" value="P:phosphorelay signal transduction system"/>
    <property type="evidence" value="ECO:0007669"/>
    <property type="project" value="UniProtKB-KW"/>
</dbReference>
<dbReference type="InterPro" id="IPR036388">
    <property type="entry name" value="WH-like_DNA-bd_sf"/>
</dbReference>
<dbReference type="AlphaFoldDB" id="A0A178HCK0"/>
<dbReference type="GO" id="GO:0003677">
    <property type="term" value="F:DNA binding"/>
    <property type="evidence" value="ECO:0007669"/>
    <property type="project" value="UniProtKB-KW"/>
</dbReference>
<dbReference type="InterPro" id="IPR039420">
    <property type="entry name" value="WalR-like"/>
</dbReference>
<dbReference type="PANTHER" id="PTHR43214">
    <property type="entry name" value="TWO-COMPONENT RESPONSE REGULATOR"/>
    <property type="match status" value="1"/>
</dbReference>
<dbReference type="PANTHER" id="PTHR43214:SF44">
    <property type="entry name" value="TWO-COMPONENT RESPONSE REGULATOR"/>
    <property type="match status" value="1"/>
</dbReference>
<evidence type="ECO:0000256" key="3">
    <source>
        <dbReference type="ARBA" id="ARBA00023015"/>
    </source>
</evidence>
<dbReference type="SUPFAM" id="SSF52172">
    <property type="entry name" value="CheY-like"/>
    <property type="match status" value="1"/>
</dbReference>
<protein>
    <submittedName>
        <fullName evidence="6">DNA-binding response regulator</fullName>
    </submittedName>
</protein>
<dbReference type="Pfam" id="PF00196">
    <property type="entry name" value="GerE"/>
    <property type="match status" value="1"/>
</dbReference>
<sequence>MKILLLDDHHLFGQSLKHLFEDQMEIEVCDYVDSPVALFHSLKIKTYDLLLIDINLKADLTGFDVIRKLKKDGYSLPIVVLTAYDLANYQSLGYELGVRDFINKSIEINDLVQRLQTAVHKTKIQDRPFIIDPLTSREIEILQKLVQGQTKKDVASELFISERTLYNHLTNIYSKLDATNLIEAYNKAMKIGYIVPKM</sequence>
<dbReference type="Gene3D" id="3.40.50.2300">
    <property type="match status" value="1"/>
</dbReference>
<keyword evidence="1" id="KW-0597">Phosphoprotein</keyword>
<evidence type="ECO:0000256" key="2">
    <source>
        <dbReference type="ARBA" id="ARBA00023012"/>
    </source>
</evidence>
<accession>A0A178HCK0</accession>
<name>A0A178HCK0_9LACT</name>
<dbReference type="PROSITE" id="PS50110">
    <property type="entry name" value="RESPONSE_REGULATORY"/>
    <property type="match status" value="1"/>
</dbReference>
<dbReference type="PROSITE" id="PS50043">
    <property type="entry name" value="HTH_LUXR_2"/>
    <property type="match status" value="1"/>
</dbReference>
<dbReference type="CDD" id="cd06170">
    <property type="entry name" value="LuxR_C_like"/>
    <property type="match status" value="1"/>
</dbReference>
<dbReference type="RefSeq" id="WP_064293336.1">
    <property type="nucleotide sequence ID" value="NZ_JASODG010000006.1"/>
</dbReference>
<dbReference type="GO" id="GO:0006355">
    <property type="term" value="P:regulation of DNA-templated transcription"/>
    <property type="evidence" value="ECO:0007669"/>
    <property type="project" value="InterPro"/>
</dbReference>
<organism evidence="6 7">
    <name type="scientific">Aerococcus urinae</name>
    <dbReference type="NCBI Taxonomy" id="1376"/>
    <lineage>
        <taxon>Bacteria</taxon>
        <taxon>Bacillati</taxon>
        <taxon>Bacillota</taxon>
        <taxon>Bacilli</taxon>
        <taxon>Lactobacillales</taxon>
        <taxon>Aerococcaceae</taxon>
        <taxon>Aerococcus</taxon>
    </lineage>
</organism>
<evidence type="ECO:0000256" key="5">
    <source>
        <dbReference type="ARBA" id="ARBA00023163"/>
    </source>
</evidence>
<dbReference type="EMBL" id="QMHM01000006">
    <property type="protein sequence ID" value="RAV79905.1"/>
    <property type="molecule type" value="Genomic_DNA"/>
</dbReference>
<evidence type="ECO:0000313" key="6">
    <source>
        <dbReference type="EMBL" id="RAV79905.1"/>
    </source>
</evidence>
<dbReference type="GeneID" id="86971553"/>
<evidence type="ECO:0000313" key="7">
    <source>
        <dbReference type="Proteomes" id="UP000251923"/>
    </source>
</evidence>
<gene>
    <name evidence="6" type="ORF">DBT54_04290</name>
</gene>
<keyword evidence="4 6" id="KW-0238">DNA-binding</keyword>
<dbReference type="Pfam" id="PF00072">
    <property type="entry name" value="Response_reg"/>
    <property type="match status" value="1"/>
</dbReference>